<keyword evidence="1" id="KW-0547">Nucleotide-binding</keyword>
<dbReference type="GeneID" id="74307988"/>
<dbReference type="PANTHER" id="PTHR30050:SF4">
    <property type="entry name" value="ATP-BINDING PROTEIN RV3427C IN INSERTION SEQUENCE-RELATED"/>
    <property type="match status" value="1"/>
</dbReference>
<dbReference type="GO" id="GO:0006260">
    <property type="term" value="P:DNA replication"/>
    <property type="evidence" value="ECO:0007669"/>
    <property type="project" value="TreeGrafter"/>
</dbReference>
<evidence type="ECO:0000256" key="2">
    <source>
        <dbReference type="ARBA" id="ARBA00022840"/>
    </source>
</evidence>
<reference evidence="4" key="1">
    <citation type="submission" date="2022-04" db="EMBL/GenBank/DDBJ databases">
        <title>Complete genome of Methanoplanus endosymbiosus DSM 3599.</title>
        <authorList>
            <person name="Chen S.-C."/>
            <person name="You Y.-T."/>
            <person name="Zhou Y.-Z."/>
            <person name="Lai M.-C."/>
        </authorList>
    </citation>
    <scope>NUCLEOTIDE SEQUENCE</scope>
    <source>
        <strain evidence="4">DSM 3599</strain>
    </source>
</reference>
<dbReference type="EMBL" id="CP096115">
    <property type="protein sequence ID" value="UUX91655.1"/>
    <property type="molecule type" value="Genomic_DNA"/>
</dbReference>
<feature type="domain" description="IstB-like ATP-binding" evidence="3">
    <location>
        <begin position="10"/>
        <end position="241"/>
    </location>
</feature>
<dbReference type="InterPro" id="IPR047661">
    <property type="entry name" value="IstB"/>
</dbReference>
<dbReference type="InterPro" id="IPR028350">
    <property type="entry name" value="DNAC/IstB-like"/>
</dbReference>
<dbReference type="PIRSF" id="PIRSF003073">
    <property type="entry name" value="DNAC_TnpB_IstB"/>
    <property type="match status" value="1"/>
</dbReference>
<dbReference type="InterPro" id="IPR002611">
    <property type="entry name" value="IstB_ATP-bd"/>
</dbReference>
<dbReference type="SUPFAM" id="SSF52540">
    <property type="entry name" value="P-loop containing nucleoside triphosphate hydrolases"/>
    <property type="match status" value="1"/>
</dbReference>
<evidence type="ECO:0000313" key="4">
    <source>
        <dbReference type="EMBL" id="UUX91655.1"/>
    </source>
</evidence>
<proteinExistence type="predicted"/>
<evidence type="ECO:0000313" key="5">
    <source>
        <dbReference type="Proteomes" id="UP001060368"/>
    </source>
</evidence>
<dbReference type="Proteomes" id="UP001060368">
    <property type="component" value="Chromosome"/>
</dbReference>
<dbReference type="GO" id="GO:0005524">
    <property type="term" value="F:ATP binding"/>
    <property type="evidence" value="ECO:0007669"/>
    <property type="project" value="UniProtKB-KW"/>
</dbReference>
<dbReference type="InterPro" id="IPR027417">
    <property type="entry name" value="P-loop_NTPase"/>
</dbReference>
<dbReference type="Gene3D" id="3.40.50.300">
    <property type="entry name" value="P-loop containing nucleotide triphosphate hydrolases"/>
    <property type="match status" value="1"/>
</dbReference>
<dbReference type="PANTHER" id="PTHR30050">
    <property type="entry name" value="CHROMOSOMAL REPLICATION INITIATOR PROTEIN DNAA"/>
    <property type="match status" value="1"/>
</dbReference>
<accession>A0A9E7PKB6</accession>
<gene>
    <name evidence="4" type="primary">istB</name>
    <name evidence="4" type="ORF">L6E24_09760</name>
</gene>
<dbReference type="NCBIfam" id="NF038214">
    <property type="entry name" value="IS21_help_AAA"/>
    <property type="match status" value="1"/>
</dbReference>
<evidence type="ECO:0000259" key="3">
    <source>
        <dbReference type="Pfam" id="PF01695"/>
    </source>
</evidence>
<keyword evidence="5" id="KW-1185">Reference proteome</keyword>
<organism evidence="4 5">
    <name type="scientific">Methanoplanus endosymbiosus</name>
    <dbReference type="NCBI Taxonomy" id="33865"/>
    <lineage>
        <taxon>Archaea</taxon>
        <taxon>Methanobacteriati</taxon>
        <taxon>Methanobacteriota</taxon>
        <taxon>Stenosarchaea group</taxon>
        <taxon>Methanomicrobia</taxon>
        <taxon>Methanomicrobiales</taxon>
        <taxon>Methanomicrobiaceae</taxon>
        <taxon>Methanoplanus</taxon>
    </lineage>
</organism>
<evidence type="ECO:0000256" key="1">
    <source>
        <dbReference type="ARBA" id="ARBA00022741"/>
    </source>
</evidence>
<dbReference type="Pfam" id="PF01695">
    <property type="entry name" value="IstB_IS21"/>
    <property type="match status" value="1"/>
</dbReference>
<keyword evidence="2" id="KW-0067">ATP-binding</keyword>
<dbReference type="RefSeq" id="WP_257741809.1">
    <property type="nucleotide sequence ID" value="NZ_CP096115.1"/>
</dbReference>
<dbReference type="AlphaFoldDB" id="A0A9E7PKB6"/>
<name>A0A9E7PKB6_9EURY</name>
<protein>
    <submittedName>
        <fullName evidence="4">IS21-like element helper ATPase IstB</fullName>
    </submittedName>
</protein>
<dbReference type="KEGG" id="mend:L6E24_09760"/>
<sequence length="255" mass="29615">MLDENTLGKLYEMRLNSMARDFREQLKDNSFSDMPFEERFGLLVDSEWQSRKNRKLELLIRKAEYVYPQACIEDINYEPSRHLDKGQILRLSFCNYIPECNNVIILGATGTGKSYISCALGVSANRKYYSTKYIRLPDLFAEMAVSRGEGKYRDLIKKYKKINLLILDEWLLMPLSHTEARDLLEIIEARCKKGSTIFCSQFEVKGWYQKIGNETLADSICDRISHNAYTIVLKGDSMRKLNGLRKEEFGLADKE</sequence>